<organism evidence="3 4">
    <name type="scientific">Salvia divinorum</name>
    <name type="common">Maria pastora</name>
    <name type="synonym">Diviner's sage</name>
    <dbReference type="NCBI Taxonomy" id="28513"/>
    <lineage>
        <taxon>Eukaryota</taxon>
        <taxon>Viridiplantae</taxon>
        <taxon>Streptophyta</taxon>
        <taxon>Embryophyta</taxon>
        <taxon>Tracheophyta</taxon>
        <taxon>Spermatophyta</taxon>
        <taxon>Magnoliopsida</taxon>
        <taxon>eudicotyledons</taxon>
        <taxon>Gunneridae</taxon>
        <taxon>Pentapetalae</taxon>
        <taxon>asterids</taxon>
        <taxon>lamiids</taxon>
        <taxon>Lamiales</taxon>
        <taxon>Lamiaceae</taxon>
        <taxon>Nepetoideae</taxon>
        <taxon>Mentheae</taxon>
        <taxon>Salviinae</taxon>
        <taxon>Salvia</taxon>
        <taxon>Salvia subgen. Calosphace</taxon>
    </lineage>
</organism>
<feature type="region of interest" description="Disordered" evidence="1">
    <location>
        <begin position="326"/>
        <end position="401"/>
    </location>
</feature>
<dbReference type="EMBL" id="JBEAFC010000004">
    <property type="protein sequence ID" value="KAL1559790.1"/>
    <property type="molecule type" value="Genomic_DNA"/>
</dbReference>
<keyword evidence="4" id="KW-1185">Reference proteome</keyword>
<accession>A0ABD1HUW7</accession>
<dbReference type="Proteomes" id="UP001567538">
    <property type="component" value="Unassembled WGS sequence"/>
</dbReference>
<dbReference type="Pfam" id="PF03078">
    <property type="entry name" value="ATHILA"/>
    <property type="match status" value="1"/>
</dbReference>
<evidence type="ECO:0000256" key="1">
    <source>
        <dbReference type="SAM" id="MobiDB-lite"/>
    </source>
</evidence>
<sequence>MASRGHSEAPRLYGVTLTTKEQKAIWDRVSVRETTPSRYPYEMPMTTMGIIHDFWALCDVGKGNGLTFMFQGWWPSYRRLTLEFLSTLHVHHNRRSRNPERIEFCLGNRRHEFTMAELCEIFHCFDPHEDEDYEYDYSDVWMAFTSQGEDYASGLAKSSAIRNPVLRYLHRAMTQLLFARIDGGGVSQTEIDVIWCLLNKKGFNFGHMITNYLDRISRKDGSMICCGGLITAIAEFAGIPTVDFAEDVGEMFITYEVLFLQGILKTDASGQAFFLQGERDHFPVPIPQLTKVDTWKNQTMWKLDTPAHRRAIEVTPISGEFRRRNIPSRIPMIEPEEDPTLDAVDAYNPEDEHSNAHMSDHHPANEEEEDEVEDHRRRNQANCRRGRPNRREEFESNTSNRLDEMYAHMQQTSQTWDNRWEAQQGENAFNRQSWTAQGDWRAMEQQFWEARRLEEVHTRQQLAELHRMAAEAREERQTMSGDITYLIGAFDDLNARFPHPPPNED</sequence>
<dbReference type="InterPro" id="IPR004312">
    <property type="entry name" value="ATHILA_Orf1_C"/>
</dbReference>
<reference evidence="3 4" key="1">
    <citation type="submission" date="2024-06" db="EMBL/GenBank/DDBJ databases">
        <title>A chromosome level genome sequence of Diviner's sage (Salvia divinorum).</title>
        <authorList>
            <person name="Ford S.A."/>
            <person name="Ro D.-K."/>
            <person name="Ness R.W."/>
            <person name="Phillips M.A."/>
        </authorList>
    </citation>
    <scope>NUCLEOTIDE SEQUENCE [LARGE SCALE GENOMIC DNA]</scope>
    <source>
        <strain evidence="3">SAF-2024a</strain>
        <tissue evidence="3">Leaf</tissue>
    </source>
</reference>
<name>A0ABD1HUW7_SALDI</name>
<feature type="compositionally biased region" description="Basic and acidic residues" evidence="1">
    <location>
        <begin position="350"/>
        <end position="365"/>
    </location>
</feature>
<proteinExistence type="predicted"/>
<comment type="caution">
    <text evidence="3">The sequence shown here is derived from an EMBL/GenBank/DDBJ whole genome shotgun (WGS) entry which is preliminary data.</text>
</comment>
<evidence type="ECO:0000259" key="2">
    <source>
        <dbReference type="Pfam" id="PF03078"/>
    </source>
</evidence>
<dbReference type="AlphaFoldDB" id="A0ABD1HUW7"/>
<evidence type="ECO:0000313" key="3">
    <source>
        <dbReference type="EMBL" id="KAL1559790.1"/>
    </source>
</evidence>
<feature type="domain" description="Arabidopsis retrotransposon Orf1 C-terminal" evidence="2">
    <location>
        <begin position="34"/>
        <end position="194"/>
    </location>
</feature>
<protein>
    <recommendedName>
        <fullName evidence="2">Arabidopsis retrotransposon Orf1 C-terminal domain-containing protein</fullName>
    </recommendedName>
</protein>
<gene>
    <name evidence="3" type="ORF">AAHA92_10094</name>
</gene>
<evidence type="ECO:0000313" key="4">
    <source>
        <dbReference type="Proteomes" id="UP001567538"/>
    </source>
</evidence>